<dbReference type="InterPro" id="IPR038380">
    <property type="entry name" value="Ribosomal_bS21_sf"/>
</dbReference>
<dbReference type="GO" id="GO:0003735">
    <property type="term" value="F:structural constituent of ribosome"/>
    <property type="evidence" value="ECO:0007669"/>
    <property type="project" value="InterPro"/>
</dbReference>
<dbReference type="GO" id="GO:0005840">
    <property type="term" value="C:ribosome"/>
    <property type="evidence" value="ECO:0007669"/>
    <property type="project" value="UniProtKB-KW"/>
</dbReference>
<dbReference type="Gene3D" id="1.20.5.1150">
    <property type="entry name" value="Ribosomal protein S8"/>
    <property type="match status" value="1"/>
</dbReference>
<dbReference type="HAMAP" id="MF_00358">
    <property type="entry name" value="Ribosomal_bS21"/>
    <property type="match status" value="1"/>
</dbReference>
<keyword evidence="3" id="KW-0687">Ribonucleoprotein</keyword>
<proteinExistence type="inferred from homology"/>
<evidence type="ECO:0000256" key="4">
    <source>
        <dbReference type="SAM" id="MobiDB-lite"/>
    </source>
</evidence>
<dbReference type="PANTHER" id="PTHR21109:SF0">
    <property type="entry name" value="SMALL RIBOSOMAL SUBUNIT PROTEIN BS21M"/>
    <property type="match status" value="1"/>
</dbReference>
<accession>L1IRR2</accession>
<sequence>MVFFTGVEGFFTPASSFGLMAGNRIPATPVTSRKPANIVAPTMVDIKVQVKEGEPIEGAMRRFKIAVSKSGHLMELKRRRRFESNNEKKIRKDKEAKRKRSQMRRQRQM</sequence>
<feature type="compositionally biased region" description="Basic and acidic residues" evidence="4">
    <location>
        <begin position="76"/>
        <end position="96"/>
    </location>
</feature>
<dbReference type="RefSeq" id="XP_005825908.1">
    <property type="nucleotide sequence ID" value="XM_005825851.1"/>
</dbReference>
<evidence type="ECO:0000256" key="3">
    <source>
        <dbReference type="ARBA" id="ARBA00023274"/>
    </source>
</evidence>
<dbReference type="GO" id="GO:0006412">
    <property type="term" value="P:translation"/>
    <property type="evidence" value="ECO:0007669"/>
    <property type="project" value="InterPro"/>
</dbReference>
<evidence type="ECO:0000256" key="1">
    <source>
        <dbReference type="ARBA" id="ARBA00006640"/>
    </source>
</evidence>
<keyword evidence="7" id="KW-1185">Reference proteome</keyword>
<organism evidence="5">
    <name type="scientific">Guillardia theta (strain CCMP2712)</name>
    <name type="common">Cryptophyte</name>
    <dbReference type="NCBI Taxonomy" id="905079"/>
    <lineage>
        <taxon>Eukaryota</taxon>
        <taxon>Cryptophyceae</taxon>
        <taxon>Pyrenomonadales</taxon>
        <taxon>Geminigeraceae</taxon>
        <taxon>Guillardia</taxon>
    </lineage>
</organism>
<dbReference type="Proteomes" id="UP000011087">
    <property type="component" value="Unassembled WGS sequence"/>
</dbReference>
<comment type="similarity">
    <text evidence="1">Belongs to the bacterial ribosomal protein bS21 family.</text>
</comment>
<dbReference type="EnsemblProtists" id="EKX38928">
    <property type="protein sequence ID" value="EKX38928"/>
    <property type="gene ID" value="GUITHDRAFT_143923"/>
</dbReference>
<reference evidence="6" key="3">
    <citation type="submission" date="2016-03" db="UniProtKB">
        <authorList>
            <consortium name="EnsemblProtists"/>
        </authorList>
    </citation>
    <scope>IDENTIFICATION</scope>
</reference>
<evidence type="ECO:0000313" key="6">
    <source>
        <dbReference type="EnsemblProtists" id="EKX38928"/>
    </source>
</evidence>
<name>L1IRR2_GUITC</name>
<reference evidence="7" key="2">
    <citation type="submission" date="2012-11" db="EMBL/GenBank/DDBJ databases">
        <authorList>
            <person name="Kuo A."/>
            <person name="Curtis B.A."/>
            <person name="Tanifuji G."/>
            <person name="Burki F."/>
            <person name="Gruber A."/>
            <person name="Irimia M."/>
            <person name="Maruyama S."/>
            <person name="Arias M.C."/>
            <person name="Ball S.G."/>
            <person name="Gile G.H."/>
            <person name="Hirakawa Y."/>
            <person name="Hopkins J.F."/>
            <person name="Rensing S.A."/>
            <person name="Schmutz J."/>
            <person name="Symeonidi A."/>
            <person name="Elias M."/>
            <person name="Eveleigh R.J."/>
            <person name="Herman E.K."/>
            <person name="Klute M.J."/>
            <person name="Nakayama T."/>
            <person name="Obornik M."/>
            <person name="Reyes-Prieto A."/>
            <person name="Armbrust E.V."/>
            <person name="Aves S.J."/>
            <person name="Beiko R.G."/>
            <person name="Coutinho P."/>
            <person name="Dacks J.B."/>
            <person name="Durnford D.G."/>
            <person name="Fast N.M."/>
            <person name="Green B.R."/>
            <person name="Grisdale C."/>
            <person name="Hempe F."/>
            <person name="Henrissat B."/>
            <person name="Hoppner M.P."/>
            <person name="Ishida K.-I."/>
            <person name="Kim E."/>
            <person name="Koreny L."/>
            <person name="Kroth P.G."/>
            <person name="Liu Y."/>
            <person name="Malik S.-B."/>
            <person name="Maier U.G."/>
            <person name="McRose D."/>
            <person name="Mock T."/>
            <person name="Neilson J.A."/>
            <person name="Onodera N.T."/>
            <person name="Poole A.M."/>
            <person name="Pritham E.J."/>
            <person name="Richards T.A."/>
            <person name="Rocap G."/>
            <person name="Roy S.W."/>
            <person name="Sarai C."/>
            <person name="Schaack S."/>
            <person name="Shirato S."/>
            <person name="Slamovits C.H."/>
            <person name="Spencer D.F."/>
            <person name="Suzuki S."/>
            <person name="Worden A.Z."/>
            <person name="Zauner S."/>
            <person name="Barry K."/>
            <person name="Bell C."/>
            <person name="Bharti A.K."/>
            <person name="Crow J.A."/>
            <person name="Grimwood J."/>
            <person name="Kramer R."/>
            <person name="Lindquist E."/>
            <person name="Lucas S."/>
            <person name="Salamov A."/>
            <person name="McFadden G.I."/>
            <person name="Lane C.E."/>
            <person name="Keeling P.J."/>
            <person name="Gray M.W."/>
            <person name="Grigoriev I.V."/>
            <person name="Archibald J.M."/>
        </authorList>
    </citation>
    <scope>NUCLEOTIDE SEQUENCE</scope>
    <source>
        <strain evidence="7">CCMP2712</strain>
    </source>
</reference>
<dbReference type="GeneID" id="17295682"/>
<dbReference type="Pfam" id="PF01165">
    <property type="entry name" value="Ribosomal_S21"/>
    <property type="match status" value="1"/>
</dbReference>
<evidence type="ECO:0008006" key="8">
    <source>
        <dbReference type="Google" id="ProtNLM"/>
    </source>
</evidence>
<dbReference type="HOGENOM" id="CLU_2189009_0_0_1"/>
<dbReference type="InterPro" id="IPR001911">
    <property type="entry name" value="Ribosomal_bS21"/>
</dbReference>
<dbReference type="PaxDb" id="55529-EKX38928"/>
<dbReference type="PRINTS" id="PR00976">
    <property type="entry name" value="RIBOSOMALS21"/>
</dbReference>
<dbReference type="KEGG" id="gtt:GUITHDRAFT_143923"/>
<evidence type="ECO:0000313" key="5">
    <source>
        <dbReference type="EMBL" id="EKX38928.1"/>
    </source>
</evidence>
<dbReference type="AlphaFoldDB" id="L1IRR2"/>
<dbReference type="PANTHER" id="PTHR21109">
    <property type="entry name" value="MITOCHONDRIAL 28S RIBOSOMAL PROTEIN S21"/>
    <property type="match status" value="1"/>
</dbReference>
<evidence type="ECO:0000313" key="7">
    <source>
        <dbReference type="Proteomes" id="UP000011087"/>
    </source>
</evidence>
<dbReference type="NCBIfam" id="TIGR00030">
    <property type="entry name" value="S21p"/>
    <property type="match status" value="1"/>
</dbReference>
<dbReference type="GO" id="GO:1990904">
    <property type="term" value="C:ribonucleoprotein complex"/>
    <property type="evidence" value="ECO:0007669"/>
    <property type="project" value="UniProtKB-KW"/>
</dbReference>
<dbReference type="EMBL" id="JH993044">
    <property type="protein sequence ID" value="EKX38928.1"/>
    <property type="molecule type" value="Genomic_DNA"/>
</dbReference>
<evidence type="ECO:0000256" key="2">
    <source>
        <dbReference type="ARBA" id="ARBA00022980"/>
    </source>
</evidence>
<protein>
    <recommendedName>
        <fullName evidence="8">30S ribosomal protein S21</fullName>
    </recommendedName>
</protein>
<feature type="compositionally biased region" description="Basic residues" evidence="4">
    <location>
        <begin position="97"/>
        <end position="109"/>
    </location>
</feature>
<dbReference type="OrthoDB" id="785538at2759"/>
<feature type="region of interest" description="Disordered" evidence="4">
    <location>
        <begin position="76"/>
        <end position="109"/>
    </location>
</feature>
<reference evidence="5 7" key="1">
    <citation type="journal article" date="2012" name="Nature">
        <title>Algal genomes reveal evolutionary mosaicism and the fate of nucleomorphs.</title>
        <authorList>
            <consortium name="DOE Joint Genome Institute"/>
            <person name="Curtis B.A."/>
            <person name="Tanifuji G."/>
            <person name="Burki F."/>
            <person name="Gruber A."/>
            <person name="Irimia M."/>
            <person name="Maruyama S."/>
            <person name="Arias M.C."/>
            <person name="Ball S.G."/>
            <person name="Gile G.H."/>
            <person name="Hirakawa Y."/>
            <person name="Hopkins J.F."/>
            <person name="Kuo A."/>
            <person name="Rensing S.A."/>
            <person name="Schmutz J."/>
            <person name="Symeonidi A."/>
            <person name="Elias M."/>
            <person name="Eveleigh R.J."/>
            <person name="Herman E.K."/>
            <person name="Klute M.J."/>
            <person name="Nakayama T."/>
            <person name="Obornik M."/>
            <person name="Reyes-Prieto A."/>
            <person name="Armbrust E.V."/>
            <person name="Aves S.J."/>
            <person name="Beiko R.G."/>
            <person name="Coutinho P."/>
            <person name="Dacks J.B."/>
            <person name="Durnford D.G."/>
            <person name="Fast N.M."/>
            <person name="Green B.R."/>
            <person name="Grisdale C.J."/>
            <person name="Hempel F."/>
            <person name="Henrissat B."/>
            <person name="Hoppner M.P."/>
            <person name="Ishida K."/>
            <person name="Kim E."/>
            <person name="Koreny L."/>
            <person name="Kroth P.G."/>
            <person name="Liu Y."/>
            <person name="Malik S.B."/>
            <person name="Maier U.G."/>
            <person name="McRose D."/>
            <person name="Mock T."/>
            <person name="Neilson J.A."/>
            <person name="Onodera N.T."/>
            <person name="Poole A.M."/>
            <person name="Pritham E.J."/>
            <person name="Richards T.A."/>
            <person name="Rocap G."/>
            <person name="Roy S.W."/>
            <person name="Sarai C."/>
            <person name="Schaack S."/>
            <person name="Shirato S."/>
            <person name="Slamovits C.H."/>
            <person name="Spencer D.F."/>
            <person name="Suzuki S."/>
            <person name="Worden A.Z."/>
            <person name="Zauner S."/>
            <person name="Barry K."/>
            <person name="Bell C."/>
            <person name="Bharti A.K."/>
            <person name="Crow J.A."/>
            <person name="Grimwood J."/>
            <person name="Kramer R."/>
            <person name="Lindquist E."/>
            <person name="Lucas S."/>
            <person name="Salamov A."/>
            <person name="McFadden G.I."/>
            <person name="Lane C.E."/>
            <person name="Keeling P.J."/>
            <person name="Gray M.W."/>
            <person name="Grigoriev I.V."/>
            <person name="Archibald J.M."/>
        </authorList>
    </citation>
    <scope>NUCLEOTIDE SEQUENCE</scope>
    <source>
        <strain evidence="5 7">CCMP2712</strain>
    </source>
</reference>
<gene>
    <name evidence="5" type="ORF">GUITHDRAFT_143923</name>
</gene>
<keyword evidence="2" id="KW-0689">Ribosomal protein</keyword>